<keyword evidence="8" id="KW-0067">ATP-binding</keyword>
<evidence type="ECO:0000313" key="12">
    <source>
        <dbReference type="EMBL" id="EGB05189.1"/>
    </source>
</evidence>
<dbReference type="GO" id="GO:0043138">
    <property type="term" value="F:3'-5' DNA helicase activity"/>
    <property type="evidence" value="ECO:0007669"/>
    <property type="project" value="TreeGrafter"/>
</dbReference>
<dbReference type="InterPro" id="IPR027925">
    <property type="entry name" value="MCM_N"/>
</dbReference>
<keyword evidence="9" id="KW-0238">DNA-binding</keyword>
<evidence type="ECO:0000256" key="8">
    <source>
        <dbReference type="ARBA" id="ARBA00022840"/>
    </source>
</evidence>
<dbReference type="EMBL" id="GL833143">
    <property type="protein sequence ID" value="EGB05189.1"/>
    <property type="molecule type" value="Genomic_DNA"/>
</dbReference>
<dbReference type="Proteomes" id="UP000002729">
    <property type="component" value="Unassembled WGS sequence"/>
</dbReference>
<evidence type="ECO:0000259" key="11">
    <source>
        <dbReference type="PROSITE" id="PS50051"/>
    </source>
</evidence>
<evidence type="ECO:0000256" key="5">
    <source>
        <dbReference type="ARBA" id="ARBA00022741"/>
    </source>
</evidence>
<keyword evidence="5" id="KW-0547">Nucleotide-binding</keyword>
<dbReference type="OrthoDB" id="844at2759"/>
<dbReference type="InterPro" id="IPR027417">
    <property type="entry name" value="P-loop_NTPase"/>
</dbReference>
<dbReference type="InterPro" id="IPR008045">
    <property type="entry name" value="MCM2"/>
</dbReference>
<evidence type="ECO:0000256" key="2">
    <source>
        <dbReference type="ARBA" id="ARBA00012551"/>
    </source>
</evidence>
<dbReference type="GO" id="GO:0017116">
    <property type="term" value="F:single-stranded DNA helicase activity"/>
    <property type="evidence" value="ECO:0007669"/>
    <property type="project" value="TreeGrafter"/>
</dbReference>
<dbReference type="Pfam" id="PF14551">
    <property type="entry name" value="MCM_N"/>
    <property type="match status" value="1"/>
</dbReference>
<dbReference type="SUPFAM" id="SSF52540">
    <property type="entry name" value="P-loop containing nucleoside triphosphate hydrolases"/>
    <property type="match status" value="1"/>
</dbReference>
<dbReference type="GO" id="GO:0042555">
    <property type="term" value="C:MCM complex"/>
    <property type="evidence" value="ECO:0007669"/>
    <property type="project" value="InterPro"/>
</dbReference>
<dbReference type="PANTHER" id="PTHR11630:SF44">
    <property type="entry name" value="DNA REPLICATION LICENSING FACTOR MCM2"/>
    <property type="match status" value="1"/>
</dbReference>
<dbReference type="InParanoid" id="F0YI93"/>
<dbReference type="SUPFAM" id="SSF50249">
    <property type="entry name" value="Nucleic acid-binding proteins"/>
    <property type="match status" value="1"/>
</dbReference>
<protein>
    <recommendedName>
        <fullName evidence="3">DNA replication licensing factor MCM2</fullName>
        <ecNumber evidence="2">3.6.4.12</ecNumber>
    </recommendedName>
</protein>
<dbReference type="InterPro" id="IPR041562">
    <property type="entry name" value="MCM_lid"/>
</dbReference>
<keyword evidence="7" id="KW-0347">Helicase</keyword>
<dbReference type="SMART" id="SM00350">
    <property type="entry name" value="MCM"/>
    <property type="match status" value="1"/>
</dbReference>
<keyword evidence="13" id="KW-1185">Reference proteome</keyword>
<dbReference type="Gene3D" id="3.30.1640.10">
    <property type="entry name" value="mini-chromosome maintenance (MCM) complex, chain A, domain 1"/>
    <property type="match status" value="1"/>
</dbReference>
<organism evidence="13">
    <name type="scientific">Aureococcus anophagefferens</name>
    <name type="common">Harmful bloom alga</name>
    <dbReference type="NCBI Taxonomy" id="44056"/>
    <lineage>
        <taxon>Eukaryota</taxon>
        <taxon>Sar</taxon>
        <taxon>Stramenopiles</taxon>
        <taxon>Ochrophyta</taxon>
        <taxon>Pelagophyceae</taxon>
        <taxon>Pelagomonadales</taxon>
        <taxon>Pelagomonadaceae</taxon>
        <taxon>Aureococcus</taxon>
    </lineage>
</organism>
<dbReference type="KEGG" id="aaf:AURANDRAFT_38649"/>
<dbReference type="Pfam" id="PF12619">
    <property type="entry name" value="MCM2_N"/>
    <property type="match status" value="1"/>
</dbReference>
<gene>
    <name evidence="12" type="ORF">AURANDRAFT_38649</name>
</gene>
<dbReference type="GO" id="GO:0000727">
    <property type="term" value="P:double-strand break repair via break-induced replication"/>
    <property type="evidence" value="ECO:0007669"/>
    <property type="project" value="TreeGrafter"/>
</dbReference>
<dbReference type="OMA" id="TYERVTT"/>
<keyword evidence="6" id="KW-0378">Hydrolase</keyword>
<dbReference type="Pfam" id="PF17855">
    <property type="entry name" value="MCM_lid"/>
    <property type="match status" value="1"/>
</dbReference>
<evidence type="ECO:0000256" key="7">
    <source>
        <dbReference type="ARBA" id="ARBA00022806"/>
    </source>
</evidence>
<dbReference type="eggNOG" id="KOG0477">
    <property type="taxonomic scope" value="Eukaryota"/>
</dbReference>
<evidence type="ECO:0000256" key="4">
    <source>
        <dbReference type="ARBA" id="ARBA00022705"/>
    </source>
</evidence>
<dbReference type="FunFam" id="3.40.50.300:FF:001141">
    <property type="entry name" value="DNA helicase"/>
    <property type="match status" value="1"/>
</dbReference>
<evidence type="ECO:0000256" key="6">
    <source>
        <dbReference type="ARBA" id="ARBA00022801"/>
    </source>
</evidence>
<proteinExistence type="inferred from homology"/>
<comment type="similarity">
    <text evidence="1">Belongs to the MCM family.</text>
</comment>
<dbReference type="GeneID" id="20221890"/>
<dbReference type="RefSeq" id="XP_009040090.1">
    <property type="nucleotide sequence ID" value="XM_009041842.1"/>
</dbReference>
<dbReference type="InterPro" id="IPR012340">
    <property type="entry name" value="NA-bd_OB-fold"/>
</dbReference>
<dbReference type="GO" id="GO:0005524">
    <property type="term" value="F:ATP binding"/>
    <property type="evidence" value="ECO:0007669"/>
    <property type="project" value="UniProtKB-KW"/>
</dbReference>
<sequence length="850" mass="95001">MKRQNDDSDALSDDDSGENLMEHMEGDYVAIPELDRYDHGVLDGDSYDNIDPRARRAAEMEIDARHEGRQGHLINQLDDFGKEDEAGRMLRRRDLSDVQHEATGHSIGDINLETMDMPLREWIAQDRTRREIKRRFRNYLESDESHMTSIRSMCANNLASFEVSYQSLSSDVPILAIWVADAPRDIIEIFDEVANELVLSSEHFPDYGEIKDEVHVRIRDLPIVDTLRDLRQTHLNHSTLSQVVTRRSTVFPQLKMVYFTCLSCGVSLGPFKQNNSTEVSPGSCPCCHQRGPFKVDEEQTLYGNYQKLAIQEAPGAVPPGRVPRHKGVVLLADLIDVARPGEEVEVTGVYVHSYETGISGRAGFPIFSTTIEANHVAKRTSAATRPSSRMNEEEKRHVLRFARDPNSDERIAASLAPSIYGQKHVKRALAMAMFGGCSKDVDGKHRIRGDVNVMLLGDPGCAKSQLLKYCCAVMPRAIYTTGKGASAVGLTAGVHKDPLTKEWTLEGGALVLADNGMHGTVCCIDEFDKMNEQDRTSIHEAMEQQSISVSKAGIVTSLQARCAVVAAANPIGGQYDSGATFADNVELTDPILQRFDILCVLQDVVDPQPAVLLDEQLAAYVIGSHRRAQSLSGTVLTNETIPQDFLRKYLSHARDTCQPRLHSIDQDKISRLYADLRRESAICGGVPIAVRHLESLMRMAEAHAKMSLREHVRDDDVDAAISILLTSFISAQKFSVRKSLERGFRKYLTRAGDFFHLLLHALRSLLREAQTYATLKAQQRDSHPNDSVLKVLLGDFEAKAREINYIGDLNERYPELKHKYYTILSSDHGIQSTVAQVLWIRHVCESGLFL</sequence>
<dbReference type="Pfam" id="PF00493">
    <property type="entry name" value="MCM"/>
    <property type="match status" value="1"/>
</dbReference>
<evidence type="ECO:0000256" key="9">
    <source>
        <dbReference type="ARBA" id="ARBA00023125"/>
    </source>
</evidence>
<dbReference type="PROSITE" id="PS50051">
    <property type="entry name" value="MCM_2"/>
    <property type="match status" value="1"/>
</dbReference>
<reference evidence="12 13" key="1">
    <citation type="journal article" date="2011" name="Proc. Natl. Acad. Sci. U.S.A.">
        <title>Niche of harmful alga Aureococcus anophagefferens revealed through ecogenomics.</title>
        <authorList>
            <person name="Gobler C.J."/>
            <person name="Berry D.L."/>
            <person name="Dyhrman S.T."/>
            <person name="Wilhelm S.W."/>
            <person name="Salamov A."/>
            <person name="Lobanov A.V."/>
            <person name="Zhang Y."/>
            <person name="Collier J.L."/>
            <person name="Wurch L.L."/>
            <person name="Kustka A.B."/>
            <person name="Dill B.D."/>
            <person name="Shah M."/>
            <person name="VerBerkmoes N.C."/>
            <person name="Kuo A."/>
            <person name="Terry A."/>
            <person name="Pangilinan J."/>
            <person name="Lindquist E.A."/>
            <person name="Lucas S."/>
            <person name="Paulsen I.T."/>
            <person name="Hattenrath-Lehmann T.K."/>
            <person name="Talmage S.C."/>
            <person name="Walker E.A."/>
            <person name="Koch F."/>
            <person name="Burson A.M."/>
            <person name="Marcoval M.A."/>
            <person name="Tang Y.Z."/>
            <person name="Lecleir G.R."/>
            <person name="Coyne K.J."/>
            <person name="Berg G.M."/>
            <person name="Bertrand E.M."/>
            <person name="Saito M.A."/>
            <person name="Gladyshev V.N."/>
            <person name="Grigoriev I.V."/>
        </authorList>
    </citation>
    <scope>NUCLEOTIDE SEQUENCE [LARGE SCALE GENOMIC DNA]</scope>
    <source>
        <strain evidence="13">CCMP 1984</strain>
    </source>
</reference>
<name>F0YI93_AURAN</name>
<dbReference type="Gene3D" id="2.20.28.10">
    <property type="match status" value="1"/>
</dbReference>
<feature type="domain" description="MCM C-terminal AAA(+) ATPase" evidence="11">
    <location>
        <begin position="407"/>
        <end position="617"/>
    </location>
</feature>
<dbReference type="EC" id="3.6.4.12" evidence="2"/>
<keyword evidence="4" id="KW-0235">DNA replication</keyword>
<evidence type="ECO:0000256" key="1">
    <source>
        <dbReference type="ARBA" id="ARBA00008010"/>
    </source>
</evidence>
<dbReference type="Gene3D" id="2.40.50.140">
    <property type="entry name" value="Nucleic acid-binding proteins"/>
    <property type="match status" value="1"/>
</dbReference>
<dbReference type="PRINTS" id="PR01658">
    <property type="entry name" value="MCMPROTEIN2"/>
</dbReference>
<dbReference type="PRINTS" id="PR01657">
    <property type="entry name" value="MCMFAMILY"/>
</dbReference>
<dbReference type="FunCoup" id="F0YI93">
    <property type="interactions" value="468"/>
</dbReference>
<dbReference type="Gene3D" id="3.40.50.300">
    <property type="entry name" value="P-loop containing nucleotide triphosphate hydrolases"/>
    <property type="match status" value="1"/>
</dbReference>
<keyword evidence="10" id="KW-0131">Cell cycle</keyword>
<dbReference type="PANTHER" id="PTHR11630">
    <property type="entry name" value="DNA REPLICATION LICENSING FACTOR MCM FAMILY MEMBER"/>
    <property type="match status" value="1"/>
</dbReference>
<evidence type="ECO:0000256" key="3">
    <source>
        <dbReference type="ARBA" id="ARBA00018925"/>
    </source>
</evidence>
<evidence type="ECO:0000256" key="10">
    <source>
        <dbReference type="ARBA" id="ARBA00023306"/>
    </source>
</evidence>
<accession>F0YI93</accession>
<dbReference type="Pfam" id="PF17207">
    <property type="entry name" value="MCM_OB"/>
    <property type="match status" value="1"/>
</dbReference>
<dbReference type="InterPro" id="IPR031327">
    <property type="entry name" value="MCM"/>
</dbReference>
<dbReference type="GO" id="GO:1902975">
    <property type="term" value="P:mitotic DNA replication initiation"/>
    <property type="evidence" value="ECO:0007669"/>
    <property type="project" value="TreeGrafter"/>
</dbReference>
<evidence type="ECO:0000313" key="13">
    <source>
        <dbReference type="Proteomes" id="UP000002729"/>
    </source>
</evidence>
<dbReference type="AlphaFoldDB" id="F0YI93"/>
<dbReference type="InterPro" id="IPR033762">
    <property type="entry name" value="MCM_OB"/>
</dbReference>
<dbReference type="GO" id="GO:0005634">
    <property type="term" value="C:nucleus"/>
    <property type="evidence" value="ECO:0007669"/>
    <property type="project" value="InterPro"/>
</dbReference>
<dbReference type="InterPro" id="IPR001208">
    <property type="entry name" value="MCM_dom"/>
</dbReference>
<dbReference type="GO" id="GO:0003697">
    <property type="term" value="F:single-stranded DNA binding"/>
    <property type="evidence" value="ECO:0007669"/>
    <property type="project" value="TreeGrafter"/>
</dbReference>
<dbReference type="GO" id="GO:0016787">
    <property type="term" value="F:hydrolase activity"/>
    <property type="evidence" value="ECO:0007669"/>
    <property type="project" value="UniProtKB-KW"/>
</dbReference>